<dbReference type="InterPro" id="IPR036196">
    <property type="entry name" value="Ptyr_pPase_sf"/>
</dbReference>
<dbReference type="CDD" id="cd16345">
    <property type="entry name" value="LMWP_ArsC"/>
    <property type="match status" value="1"/>
</dbReference>
<protein>
    <submittedName>
        <fullName evidence="3">Arsenate-mycothiol transferase ArsC2</fullName>
        <ecNumber evidence="3">2.8.4.2</ecNumber>
    </submittedName>
</protein>
<evidence type="ECO:0000259" key="2">
    <source>
        <dbReference type="SMART" id="SM00226"/>
    </source>
</evidence>
<dbReference type="EMBL" id="CP036316">
    <property type="protein sequence ID" value="QDT63940.1"/>
    <property type="molecule type" value="Genomic_DNA"/>
</dbReference>
<dbReference type="AlphaFoldDB" id="A0A517T6F0"/>
<accession>A0A517T6F0</accession>
<dbReference type="RefSeq" id="WP_145260673.1">
    <property type="nucleotide sequence ID" value="NZ_CP036316.1"/>
</dbReference>
<keyword evidence="4" id="KW-1185">Reference proteome</keyword>
<dbReference type="EC" id="2.8.4.2" evidence="3"/>
<organism evidence="3 4">
    <name type="scientific">Calycomorphotria hydatis</name>
    <dbReference type="NCBI Taxonomy" id="2528027"/>
    <lineage>
        <taxon>Bacteria</taxon>
        <taxon>Pseudomonadati</taxon>
        <taxon>Planctomycetota</taxon>
        <taxon>Planctomycetia</taxon>
        <taxon>Planctomycetales</taxon>
        <taxon>Planctomycetaceae</taxon>
        <taxon>Calycomorphotria</taxon>
    </lineage>
</organism>
<dbReference type="PANTHER" id="PTHR43428:SF1">
    <property type="entry name" value="ARSENATE REDUCTASE"/>
    <property type="match status" value="1"/>
</dbReference>
<dbReference type="Proteomes" id="UP000319976">
    <property type="component" value="Chromosome"/>
</dbReference>
<dbReference type="Pfam" id="PF01451">
    <property type="entry name" value="LMWPc"/>
    <property type="match status" value="1"/>
</dbReference>
<dbReference type="InterPro" id="IPR023485">
    <property type="entry name" value="Ptyr_pPase"/>
</dbReference>
<dbReference type="SUPFAM" id="SSF52788">
    <property type="entry name" value="Phosphotyrosine protein phosphatases I"/>
    <property type="match status" value="1"/>
</dbReference>
<proteinExistence type="predicted"/>
<evidence type="ECO:0000256" key="1">
    <source>
        <dbReference type="ARBA" id="ARBA00022849"/>
    </source>
</evidence>
<gene>
    <name evidence="3" type="primary">arsC2_2</name>
    <name evidence="3" type="ORF">V22_11690</name>
</gene>
<sequence length="145" mass="16181">MSKKCALVLCTGNSCRSQMAEGLLRHDAGNRFDVYSAGTRPAEEVHPLAVQVMSELGIDISEQEPKGVAGYLGRLAVQDLIIVCEDAERNCPTAFPGAFNRHFWPFEDPAKFEGDEEATLNKFREVRDAIRKRIGEWLQESAPQE</sequence>
<keyword evidence="1" id="KW-0059">Arsenical resistance</keyword>
<keyword evidence="3" id="KW-0808">Transferase</keyword>
<dbReference type="PANTHER" id="PTHR43428">
    <property type="entry name" value="ARSENATE REDUCTASE"/>
    <property type="match status" value="1"/>
</dbReference>
<dbReference type="OrthoDB" id="9784339at2"/>
<dbReference type="Gene3D" id="3.40.50.2300">
    <property type="match status" value="1"/>
</dbReference>
<dbReference type="SMART" id="SM00226">
    <property type="entry name" value="LMWPc"/>
    <property type="match status" value="1"/>
</dbReference>
<evidence type="ECO:0000313" key="3">
    <source>
        <dbReference type="EMBL" id="QDT63940.1"/>
    </source>
</evidence>
<name>A0A517T6F0_9PLAN</name>
<feature type="domain" description="Phosphotyrosine protein phosphatase I" evidence="2">
    <location>
        <begin position="4"/>
        <end position="140"/>
    </location>
</feature>
<reference evidence="3 4" key="1">
    <citation type="submission" date="2019-02" db="EMBL/GenBank/DDBJ databases">
        <title>Deep-cultivation of Planctomycetes and their phenomic and genomic characterization uncovers novel biology.</title>
        <authorList>
            <person name="Wiegand S."/>
            <person name="Jogler M."/>
            <person name="Boedeker C."/>
            <person name="Pinto D."/>
            <person name="Vollmers J."/>
            <person name="Rivas-Marin E."/>
            <person name="Kohn T."/>
            <person name="Peeters S.H."/>
            <person name="Heuer A."/>
            <person name="Rast P."/>
            <person name="Oberbeckmann S."/>
            <person name="Bunk B."/>
            <person name="Jeske O."/>
            <person name="Meyerdierks A."/>
            <person name="Storesund J.E."/>
            <person name="Kallscheuer N."/>
            <person name="Luecker S."/>
            <person name="Lage O.M."/>
            <person name="Pohl T."/>
            <person name="Merkel B.J."/>
            <person name="Hornburger P."/>
            <person name="Mueller R.-W."/>
            <person name="Bruemmer F."/>
            <person name="Labrenz M."/>
            <person name="Spormann A.M."/>
            <person name="Op den Camp H."/>
            <person name="Overmann J."/>
            <person name="Amann R."/>
            <person name="Jetten M.S.M."/>
            <person name="Mascher T."/>
            <person name="Medema M.H."/>
            <person name="Devos D.P."/>
            <person name="Kaster A.-K."/>
            <person name="Ovreas L."/>
            <person name="Rohde M."/>
            <person name="Galperin M.Y."/>
            <person name="Jogler C."/>
        </authorList>
    </citation>
    <scope>NUCLEOTIDE SEQUENCE [LARGE SCALE GENOMIC DNA]</scope>
    <source>
        <strain evidence="3 4">V22</strain>
    </source>
</reference>
<dbReference type="GO" id="GO:0102100">
    <property type="term" value="F:mycothiol-arsenate ligase activity"/>
    <property type="evidence" value="ECO:0007669"/>
    <property type="project" value="UniProtKB-EC"/>
</dbReference>
<dbReference type="GO" id="GO:0046685">
    <property type="term" value="P:response to arsenic-containing substance"/>
    <property type="evidence" value="ECO:0007669"/>
    <property type="project" value="UniProtKB-KW"/>
</dbReference>
<dbReference type="KEGG" id="chya:V22_11690"/>
<evidence type="ECO:0000313" key="4">
    <source>
        <dbReference type="Proteomes" id="UP000319976"/>
    </source>
</evidence>